<name>A0AAP9KIP3_9GAMM</name>
<evidence type="ECO:0000313" key="1">
    <source>
        <dbReference type="EMBL" id="QGM27241.1"/>
    </source>
</evidence>
<organism evidence="1 2">
    <name type="scientific">Acinetobacter towneri</name>
    <dbReference type="NCBI Taxonomy" id="202956"/>
    <lineage>
        <taxon>Bacteria</taxon>
        <taxon>Pseudomonadati</taxon>
        <taxon>Pseudomonadota</taxon>
        <taxon>Gammaproteobacteria</taxon>
        <taxon>Moraxellales</taxon>
        <taxon>Moraxellaceae</taxon>
        <taxon>Acinetobacter</taxon>
    </lineage>
</organism>
<protein>
    <submittedName>
        <fullName evidence="1">Uncharacterized protein</fullName>
    </submittedName>
</protein>
<evidence type="ECO:0000313" key="2">
    <source>
        <dbReference type="Proteomes" id="UP000405075"/>
    </source>
</evidence>
<dbReference type="RefSeq" id="WP_154320527.1">
    <property type="nucleotide sequence ID" value="NZ_CP046045.1"/>
</dbReference>
<dbReference type="Proteomes" id="UP000405075">
    <property type="component" value="Chromosome"/>
</dbReference>
<accession>A0AAP9KIP3</accession>
<reference evidence="2" key="1">
    <citation type="submission" date="2019-11" db="EMBL/GenBank/DDBJ databases">
        <title>Escherichia coli 1916D6.</title>
        <authorList>
            <person name="Yao H."/>
            <person name="Du X."/>
            <person name="Yu R."/>
            <person name="Li A."/>
        </authorList>
    </citation>
    <scope>NUCLEOTIDE SEQUENCE [LARGE SCALE GENOMIC DNA]</scope>
    <source>
        <strain evidence="2">19110F47</strain>
    </source>
</reference>
<dbReference type="EMBL" id="CP046045">
    <property type="protein sequence ID" value="QGM27241.1"/>
    <property type="molecule type" value="Genomic_DNA"/>
</dbReference>
<dbReference type="AlphaFoldDB" id="A0AAP9KIP3"/>
<sequence>MNAITQETVLAPVFLDFVLTEVQVEENGAIFTLEYRFKHVLDARIECFIPLMQSTQTYIHNDGLDPQDDVDVEIDSMFAPDNSLATILCADGVIAKEGQQFMLTSDQVFKLNQLLEEHFEYAYERKLERRAEEIYG</sequence>
<gene>
    <name evidence="1" type="ORF">GJD93_05920</name>
</gene>
<proteinExistence type="predicted"/>